<sequence length="195" mass="21668">MTAKDVSEKTQPPQRSLRVDSPAELFVLDRDYLPGLVKLRPLPGEEGLAFLRRLRGSTTPEEAVTFTAFASLPNVAVGWAYECLRMMADHLNPTERQMMENIAVWLATPTTRMRHQIMMDALWAPVRHPSVFLGLAVGWSTGGPAPNDPERPPAHKAPVAINSAVLSCLARAQLSQRSVYLARFLDMAEALFRAY</sequence>
<dbReference type="RefSeq" id="WP_242008077.1">
    <property type="nucleotide sequence ID" value="NZ_VLKU01000006.1"/>
</dbReference>
<keyword evidence="2" id="KW-1185">Reference proteome</keyword>
<protein>
    <submittedName>
        <fullName evidence="1">Uncharacterized protein</fullName>
    </submittedName>
</protein>
<evidence type="ECO:0000313" key="2">
    <source>
        <dbReference type="Proteomes" id="UP000316225"/>
    </source>
</evidence>
<gene>
    <name evidence="1" type="ORF">IQ24_02134</name>
</gene>
<name>A0A562NNV9_9RHOB</name>
<dbReference type="EMBL" id="VLKU01000006">
    <property type="protein sequence ID" value="TWI33770.1"/>
    <property type="molecule type" value="Genomic_DNA"/>
</dbReference>
<dbReference type="InterPro" id="IPR053855">
    <property type="entry name" value="DUF6931"/>
</dbReference>
<reference evidence="1 2" key="1">
    <citation type="journal article" date="2015" name="Stand. Genomic Sci.">
        <title>Genomic Encyclopedia of Bacterial and Archaeal Type Strains, Phase III: the genomes of soil and plant-associated and newly described type strains.</title>
        <authorList>
            <person name="Whitman W.B."/>
            <person name="Woyke T."/>
            <person name="Klenk H.P."/>
            <person name="Zhou Y."/>
            <person name="Lilburn T.G."/>
            <person name="Beck B.J."/>
            <person name="De Vos P."/>
            <person name="Vandamme P."/>
            <person name="Eisen J.A."/>
            <person name="Garrity G."/>
            <person name="Hugenholtz P."/>
            <person name="Kyrpides N.C."/>
        </authorList>
    </citation>
    <scope>NUCLEOTIDE SEQUENCE [LARGE SCALE GENOMIC DNA]</scope>
    <source>
        <strain evidence="1 2">CGMCC 1.5364</strain>
    </source>
</reference>
<comment type="caution">
    <text evidence="1">The sequence shown here is derived from an EMBL/GenBank/DDBJ whole genome shotgun (WGS) entry which is preliminary data.</text>
</comment>
<dbReference type="Pfam" id="PF22011">
    <property type="entry name" value="DUF6931"/>
    <property type="match status" value="1"/>
</dbReference>
<proteinExistence type="predicted"/>
<organism evidence="1 2">
    <name type="scientific">Paracoccus sulfuroxidans</name>
    <dbReference type="NCBI Taxonomy" id="384678"/>
    <lineage>
        <taxon>Bacteria</taxon>
        <taxon>Pseudomonadati</taxon>
        <taxon>Pseudomonadota</taxon>
        <taxon>Alphaproteobacteria</taxon>
        <taxon>Rhodobacterales</taxon>
        <taxon>Paracoccaceae</taxon>
        <taxon>Paracoccus</taxon>
    </lineage>
</organism>
<accession>A0A562NNV9</accession>
<dbReference type="AlphaFoldDB" id="A0A562NNV9"/>
<evidence type="ECO:0000313" key="1">
    <source>
        <dbReference type="EMBL" id="TWI33770.1"/>
    </source>
</evidence>
<dbReference type="Proteomes" id="UP000316225">
    <property type="component" value="Unassembled WGS sequence"/>
</dbReference>